<keyword evidence="2" id="KW-1185">Reference proteome</keyword>
<dbReference type="PANTHER" id="PTHR46504:SF2">
    <property type="entry name" value="TRNASE Z TRZ1"/>
    <property type="match status" value="1"/>
</dbReference>
<dbReference type="SUPFAM" id="SSF56281">
    <property type="entry name" value="Metallo-hydrolase/oxidoreductase"/>
    <property type="match status" value="1"/>
</dbReference>
<dbReference type="Proteomes" id="UP000237684">
    <property type="component" value="Unassembled WGS sequence"/>
</dbReference>
<gene>
    <name evidence="1" type="ORF">B1R32_10261</name>
</gene>
<dbReference type="PANTHER" id="PTHR46504">
    <property type="entry name" value="TRNASE Z TRZ1"/>
    <property type="match status" value="1"/>
</dbReference>
<comment type="caution">
    <text evidence="1">The sequence shown here is derived from an EMBL/GenBank/DDBJ whole genome shotgun (WGS) entry which is preliminary data.</text>
</comment>
<proteinExistence type="predicted"/>
<dbReference type="InterPro" id="IPR036866">
    <property type="entry name" value="RibonucZ/Hydroxyglut_hydro"/>
</dbReference>
<dbReference type="Pfam" id="PF23023">
    <property type="entry name" value="Anti-Pycsar_Apyc1"/>
    <property type="match status" value="1"/>
</dbReference>
<dbReference type="Gene3D" id="3.60.15.10">
    <property type="entry name" value="Ribonuclease Z/Hydroxyacylglutathione hydrolase-like"/>
    <property type="match status" value="1"/>
</dbReference>
<accession>A0A2S8SW85</accession>
<dbReference type="FunCoup" id="A0A2S8SW85">
    <property type="interactions" value="299"/>
</dbReference>
<sequence>MQLQLAMHSSPRFSTWLWFNDWKLQIDAGDGVSQHLGYKIRKIDTFLMTHSHRDHIGGLLQVINQRGEAGSFLLGHPAGGRSWREIENFSLKFNPGSSKSALWKPLEEGDWIESGVEGRLIHCFRTWHYADDKPENAPRSLGFHLIWRKMKVKPEYQALSQKELDAVRLEIGREGITSPVDEKWVTISGDGCPLSIEEVAGTQLLIHEATFLSPDDYDAEAAGEDVGHVHSTVLQALSLAKDAGVPNVLLYHISTRYTDAEIRDAIRAVATELELKAKVWAAFPRRVYFDVFREKPVYEA</sequence>
<dbReference type="AlphaFoldDB" id="A0A2S8SW85"/>
<evidence type="ECO:0000313" key="2">
    <source>
        <dbReference type="Proteomes" id="UP000237684"/>
    </source>
</evidence>
<dbReference type="OrthoDB" id="928739at2"/>
<dbReference type="RefSeq" id="WP_105482361.1">
    <property type="nucleotide sequence ID" value="NZ_NIGF01000002.1"/>
</dbReference>
<protein>
    <submittedName>
        <fullName evidence="1">RNAse Z</fullName>
    </submittedName>
</protein>
<organism evidence="1 2">
    <name type="scientific">Abditibacterium utsteinense</name>
    <dbReference type="NCBI Taxonomy" id="1960156"/>
    <lineage>
        <taxon>Bacteria</taxon>
        <taxon>Pseudomonadati</taxon>
        <taxon>Abditibacteriota</taxon>
        <taxon>Abditibacteriia</taxon>
        <taxon>Abditibacteriales</taxon>
        <taxon>Abditibacteriaceae</taxon>
        <taxon>Abditibacterium</taxon>
    </lineage>
</organism>
<evidence type="ECO:0000313" key="1">
    <source>
        <dbReference type="EMBL" id="PQV65054.1"/>
    </source>
</evidence>
<reference evidence="1 2" key="1">
    <citation type="journal article" date="2018" name="Syst. Appl. Microbiol.">
        <title>Abditibacterium utsteinense sp. nov., the first cultivated member of candidate phylum FBP, isolated from ice-free Antarctic soil samples.</title>
        <authorList>
            <person name="Tahon G."/>
            <person name="Tytgat B."/>
            <person name="Lebbe L."/>
            <person name="Carlier A."/>
            <person name="Willems A."/>
        </authorList>
    </citation>
    <scope>NUCLEOTIDE SEQUENCE [LARGE SCALE GENOMIC DNA]</scope>
    <source>
        <strain evidence="1 2">LMG 29911</strain>
    </source>
</reference>
<dbReference type="EMBL" id="NIGF01000002">
    <property type="protein sequence ID" value="PQV65054.1"/>
    <property type="molecule type" value="Genomic_DNA"/>
</dbReference>
<name>A0A2S8SW85_9BACT</name>
<dbReference type="InParanoid" id="A0A2S8SW85"/>